<evidence type="ECO:0000256" key="8">
    <source>
        <dbReference type="ARBA" id="ARBA00023136"/>
    </source>
</evidence>
<dbReference type="Gene3D" id="1.20.1740.10">
    <property type="entry name" value="Amino acid/polyamine transporter I"/>
    <property type="match status" value="1"/>
</dbReference>
<dbReference type="NCBIfam" id="TIGR00835">
    <property type="entry name" value="agcS"/>
    <property type="match status" value="1"/>
</dbReference>
<comment type="subcellular location">
    <subcellularLocation>
        <location evidence="1 9">Cell membrane</location>
        <topology evidence="1 9">Multi-pass membrane protein</topology>
    </subcellularLocation>
</comment>
<feature type="transmembrane region" description="Helical" evidence="9">
    <location>
        <begin position="243"/>
        <end position="262"/>
    </location>
</feature>
<accession>A0A381J457</accession>
<evidence type="ECO:0000256" key="1">
    <source>
        <dbReference type="ARBA" id="ARBA00004651"/>
    </source>
</evidence>
<evidence type="ECO:0000313" key="11">
    <source>
        <dbReference type="Proteomes" id="UP000254664"/>
    </source>
</evidence>
<feature type="transmembrane region" description="Helical" evidence="9">
    <location>
        <begin position="179"/>
        <end position="201"/>
    </location>
</feature>
<keyword evidence="6 9" id="KW-0769">Symport</keyword>
<dbReference type="PANTHER" id="PTHR30330:SF14">
    <property type="entry name" value="SODIUM_AMINO ACID (ALANINE) SYMPORTER"/>
    <property type="match status" value="1"/>
</dbReference>
<sequence>MDLLPIVKSINDVLWGYILVFLLCGTGIFFTIKLRFVQVRKFKEGWKRVFGGLSLRGERAGKDGMSSFQALSTAIAAQVGTGNLAGAATAIASGGPGAIFWMWVSAFFGMATIFAEATLSQVYKQRIDGDITGGPAYYISKGLNSKFLAGFFSVAIIFALGFMGNMVQSNSIGVAFNTAFGVNPVIVGIVIAVIAGFIFIGGVGRIASVTEKVVPLMAAFYLLGGLIILILNHTNVLPSFKMIFVGAFKPEAVLGGAIGISVKQAVRYGVSRGLFSNEAGMGSTPHAHAVAKVNHPGEQGTVAIVSVFLDTFIVLTMTALVILSTGALDTGATGIELTQNAFSLGFKSLGNFGNVFIAICLLFFAFSTIIGWYFFAEANVKYLFGNKHLNIFRLLVLICIVAGSALKVDLVWELADTFNGLMVIPNLIALIFLSSKVSTSLKDYESGNYKLKDY</sequence>
<dbReference type="OrthoDB" id="9804874at2"/>
<feature type="transmembrane region" description="Helical" evidence="9">
    <location>
        <begin position="418"/>
        <end position="435"/>
    </location>
</feature>
<feature type="transmembrane region" description="Helical" evidence="9">
    <location>
        <begin position="213"/>
        <end position="231"/>
    </location>
</feature>
<feature type="transmembrane region" description="Helical" evidence="9">
    <location>
        <begin position="302"/>
        <end position="323"/>
    </location>
</feature>
<evidence type="ECO:0000256" key="2">
    <source>
        <dbReference type="ARBA" id="ARBA00009261"/>
    </source>
</evidence>
<dbReference type="EMBL" id="UFWZ01000001">
    <property type="protein sequence ID" value="SUY44877.1"/>
    <property type="molecule type" value="Genomic_DNA"/>
</dbReference>
<dbReference type="PRINTS" id="PR00175">
    <property type="entry name" value="NAALASMPORT"/>
</dbReference>
<feature type="transmembrane region" description="Helical" evidence="9">
    <location>
        <begin position="388"/>
        <end position="406"/>
    </location>
</feature>
<dbReference type="PROSITE" id="PS00873">
    <property type="entry name" value="NA_ALANINE_SYMP"/>
    <property type="match status" value="1"/>
</dbReference>
<dbReference type="GO" id="GO:0005283">
    <property type="term" value="F:amino acid:sodium symporter activity"/>
    <property type="evidence" value="ECO:0007669"/>
    <property type="project" value="InterPro"/>
</dbReference>
<proteinExistence type="inferred from homology"/>
<evidence type="ECO:0000256" key="4">
    <source>
        <dbReference type="ARBA" id="ARBA00022475"/>
    </source>
</evidence>
<feature type="transmembrane region" description="Helical" evidence="9">
    <location>
        <begin position="147"/>
        <end position="167"/>
    </location>
</feature>
<feature type="transmembrane region" description="Helical" evidence="9">
    <location>
        <begin position="355"/>
        <end position="376"/>
    </location>
</feature>
<dbReference type="GO" id="GO:0005886">
    <property type="term" value="C:plasma membrane"/>
    <property type="evidence" value="ECO:0007669"/>
    <property type="project" value="UniProtKB-SubCell"/>
</dbReference>
<evidence type="ECO:0000256" key="3">
    <source>
        <dbReference type="ARBA" id="ARBA00022448"/>
    </source>
</evidence>
<dbReference type="FunFam" id="1.20.1740.10:FF:000004">
    <property type="entry name" value="Sodium:alanine symporter family protein"/>
    <property type="match status" value="1"/>
</dbReference>
<dbReference type="PANTHER" id="PTHR30330">
    <property type="entry name" value="AGSS FAMILY TRANSPORTER, SODIUM-ALANINE"/>
    <property type="match status" value="1"/>
</dbReference>
<feature type="transmembrane region" description="Helical" evidence="9">
    <location>
        <begin position="98"/>
        <end position="119"/>
    </location>
</feature>
<evidence type="ECO:0000256" key="6">
    <source>
        <dbReference type="ARBA" id="ARBA00022847"/>
    </source>
</evidence>
<evidence type="ECO:0000256" key="7">
    <source>
        <dbReference type="ARBA" id="ARBA00022989"/>
    </source>
</evidence>
<name>A0A381J457_9CLOT</name>
<evidence type="ECO:0000256" key="9">
    <source>
        <dbReference type="RuleBase" id="RU363064"/>
    </source>
</evidence>
<keyword evidence="5 9" id="KW-0812">Transmembrane</keyword>
<keyword evidence="3 9" id="KW-0813">Transport</keyword>
<evidence type="ECO:0000313" key="10">
    <source>
        <dbReference type="EMBL" id="SUY44877.1"/>
    </source>
</evidence>
<dbReference type="AlphaFoldDB" id="A0A381J457"/>
<keyword evidence="8 9" id="KW-0472">Membrane</keyword>
<feature type="transmembrane region" description="Helical" evidence="9">
    <location>
        <begin position="68"/>
        <end position="92"/>
    </location>
</feature>
<keyword evidence="4 9" id="KW-1003">Cell membrane</keyword>
<protein>
    <submittedName>
        <fullName evidence="10">Sodium:alanine symporter family protein</fullName>
    </submittedName>
</protein>
<comment type="similarity">
    <text evidence="2 9">Belongs to the alanine or glycine:cation symporter (AGCS) (TC 2.A.25) family.</text>
</comment>
<dbReference type="InterPro" id="IPR001463">
    <property type="entry name" value="Na/Ala_symport"/>
</dbReference>
<dbReference type="Proteomes" id="UP000254664">
    <property type="component" value="Unassembled WGS sequence"/>
</dbReference>
<organism evidence="10 11">
    <name type="scientific">Clostridium putrefaciens</name>
    <dbReference type="NCBI Taxonomy" id="99675"/>
    <lineage>
        <taxon>Bacteria</taxon>
        <taxon>Bacillati</taxon>
        <taxon>Bacillota</taxon>
        <taxon>Clostridia</taxon>
        <taxon>Eubacteriales</taxon>
        <taxon>Clostridiaceae</taxon>
        <taxon>Clostridium</taxon>
    </lineage>
</organism>
<feature type="transmembrane region" description="Helical" evidence="9">
    <location>
        <begin position="14"/>
        <end position="32"/>
    </location>
</feature>
<dbReference type="Pfam" id="PF01235">
    <property type="entry name" value="Na_Ala_symp"/>
    <property type="match status" value="1"/>
</dbReference>
<reference evidence="10 11" key="1">
    <citation type="submission" date="2018-06" db="EMBL/GenBank/DDBJ databases">
        <authorList>
            <consortium name="Pathogen Informatics"/>
            <person name="Doyle S."/>
        </authorList>
    </citation>
    <scope>NUCLEOTIDE SEQUENCE [LARGE SCALE GENOMIC DNA]</scope>
    <source>
        <strain evidence="10 11">NCTC9836</strain>
    </source>
</reference>
<gene>
    <name evidence="10" type="ORF">NCTC9836_00038</name>
</gene>
<keyword evidence="11" id="KW-1185">Reference proteome</keyword>
<keyword evidence="7 9" id="KW-1133">Transmembrane helix</keyword>
<dbReference type="RefSeq" id="WP_115639949.1">
    <property type="nucleotide sequence ID" value="NZ_UFWZ01000001.1"/>
</dbReference>
<evidence type="ECO:0000256" key="5">
    <source>
        <dbReference type="ARBA" id="ARBA00022692"/>
    </source>
</evidence>